<name>A0A4Y8AQT5_9FLAO</name>
<dbReference type="RefSeq" id="WP_134249212.1">
    <property type="nucleotide sequence ID" value="NZ_SNQI01000006.1"/>
</dbReference>
<dbReference type="Proteomes" id="UP000298517">
    <property type="component" value="Unassembled WGS sequence"/>
</dbReference>
<comment type="caution">
    <text evidence="1">The sequence shown here is derived from an EMBL/GenBank/DDBJ whole genome shotgun (WGS) entry which is preliminary data.</text>
</comment>
<organism evidence="1 2">
    <name type="scientific">Gramella jeungdoensis</name>
    <dbReference type="NCBI Taxonomy" id="708091"/>
    <lineage>
        <taxon>Bacteria</taxon>
        <taxon>Pseudomonadati</taxon>
        <taxon>Bacteroidota</taxon>
        <taxon>Flavobacteriia</taxon>
        <taxon>Flavobacteriales</taxon>
        <taxon>Flavobacteriaceae</taxon>
        <taxon>Christiangramia</taxon>
    </lineage>
</organism>
<evidence type="ECO:0000313" key="2">
    <source>
        <dbReference type="Proteomes" id="UP000298517"/>
    </source>
</evidence>
<evidence type="ECO:0000313" key="1">
    <source>
        <dbReference type="EMBL" id="TEW72188.1"/>
    </source>
</evidence>
<dbReference type="NCBIfam" id="TIGR01200">
    <property type="entry name" value="GLPGLI"/>
    <property type="match status" value="1"/>
</dbReference>
<dbReference type="AlphaFoldDB" id="A0A4Y8AQT5"/>
<proteinExistence type="predicted"/>
<reference evidence="1 2" key="1">
    <citation type="journal article" date="2011" name="J. Microbiol.">
        <title>Gramella jeungdoensis sp. nov., isolated from a solar saltern in Korea.</title>
        <authorList>
            <person name="Joung Y."/>
            <person name="Kim H."/>
            <person name="Jang T."/>
            <person name="Ahn T.S."/>
            <person name="Joh K."/>
        </authorList>
    </citation>
    <scope>NUCLEOTIDE SEQUENCE [LARGE SCALE GENOMIC DNA]</scope>
    <source>
        <strain evidence="1 2">KCTC 23123</strain>
    </source>
</reference>
<gene>
    <name evidence="1" type="ORF">E2488_15100</name>
</gene>
<protein>
    <submittedName>
        <fullName evidence="1">GLPGLI family protein</fullName>
    </submittedName>
</protein>
<keyword evidence="2" id="KW-1185">Reference proteome</keyword>
<dbReference type="InterPro" id="IPR005901">
    <property type="entry name" value="GLPGLI"/>
</dbReference>
<accession>A0A4Y8AQT5</accession>
<dbReference type="EMBL" id="SNQI01000006">
    <property type="protein sequence ID" value="TEW72188.1"/>
    <property type="molecule type" value="Genomic_DNA"/>
</dbReference>
<sequence length="265" mass="31297">MKTLYLLLFTISIHFIGFSQSKLKDDFNYKITYNLTYKIDSTSLEKPKSENMVLYIGEKFSKFSSRAKSLKHSYVIKGNSGHTSREALTDFQYEILKDNHTNKLYYILQIAYDRFYYIQEKNLFNWNILEEIKQIKGYKVQKATTSFAGRDYIAWFSPEIPIAEGPYKFSGLPGLILENSDTDNEYVFEFIGLEKKSPKLPFKINLKQYVKTEKGELLEINYRYRRDPLSYVNNPNISMDPEIYKKYIKARATMLKKENNPLELK</sequence>
<dbReference type="OrthoDB" id="1440774at2"/>
<dbReference type="Pfam" id="PF09697">
    <property type="entry name" value="Porph_ging"/>
    <property type="match status" value="1"/>
</dbReference>